<keyword evidence="5" id="KW-1133">Transmembrane helix</keyword>
<evidence type="ECO:0000313" key="9">
    <source>
        <dbReference type="Proteomes" id="UP000708208"/>
    </source>
</evidence>
<feature type="compositionally biased region" description="Basic and acidic residues" evidence="4">
    <location>
        <begin position="1003"/>
        <end position="1029"/>
    </location>
</feature>
<keyword evidence="9" id="KW-1185">Reference proteome</keyword>
<dbReference type="EMBL" id="CAJVCH010571072">
    <property type="protein sequence ID" value="CAG7836549.1"/>
    <property type="molecule type" value="Genomic_DNA"/>
</dbReference>
<keyword evidence="3" id="KW-0325">Glycoprotein</keyword>
<dbReference type="InterPro" id="IPR051093">
    <property type="entry name" value="Neuroligin/BSAL"/>
</dbReference>
<dbReference type="Pfam" id="PF00135">
    <property type="entry name" value="COesterase"/>
    <property type="match status" value="1"/>
</dbReference>
<feature type="chain" id="PRO_5035269430" description="Carboxylesterase type B domain-containing protein" evidence="6">
    <location>
        <begin position="20"/>
        <end position="1029"/>
    </location>
</feature>
<feature type="region of interest" description="Disordered" evidence="4">
    <location>
        <begin position="116"/>
        <end position="259"/>
    </location>
</feature>
<gene>
    <name evidence="8" type="ORF">AFUS01_LOCUS45784</name>
</gene>
<proteinExistence type="inferred from homology"/>
<dbReference type="FunFam" id="3.40.50.1820:FF:000156">
    <property type="entry name" value="Neuroligin-4, Y-linked"/>
    <property type="match status" value="1"/>
</dbReference>
<dbReference type="OrthoDB" id="408631at2759"/>
<comment type="caution">
    <text evidence="8">The sequence shown here is derived from an EMBL/GenBank/DDBJ whole genome shotgun (WGS) entry which is preliminary data.</text>
</comment>
<dbReference type="InterPro" id="IPR002018">
    <property type="entry name" value="CarbesteraseB"/>
</dbReference>
<dbReference type="Proteomes" id="UP000708208">
    <property type="component" value="Unassembled WGS sequence"/>
</dbReference>
<keyword evidence="2 6" id="KW-0732">Signal</keyword>
<feature type="compositionally biased region" description="Polar residues" evidence="4">
    <location>
        <begin position="116"/>
        <end position="131"/>
    </location>
</feature>
<dbReference type="AlphaFoldDB" id="A0A8J2PX24"/>
<feature type="domain" description="Carboxylesterase type B" evidence="7">
    <location>
        <begin position="344"/>
        <end position="871"/>
    </location>
</feature>
<evidence type="ECO:0000256" key="6">
    <source>
        <dbReference type="SAM" id="SignalP"/>
    </source>
</evidence>
<keyword evidence="5" id="KW-0472">Membrane</keyword>
<evidence type="ECO:0000259" key="7">
    <source>
        <dbReference type="Pfam" id="PF00135"/>
    </source>
</evidence>
<reference evidence="8" key="1">
    <citation type="submission" date="2021-06" db="EMBL/GenBank/DDBJ databases">
        <authorList>
            <person name="Hodson N. C."/>
            <person name="Mongue J. A."/>
            <person name="Jaron S. K."/>
        </authorList>
    </citation>
    <scope>NUCLEOTIDE SEQUENCE</scope>
</reference>
<evidence type="ECO:0000256" key="4">
    <source>
        <dbReference type="SAM" id="MobiDB-lite"/>
    </source>
</evidence>
<accession>A0A8J2PX24</accession>
<feature type="compositionally biased region" description="Polar residues" evidence="4">
    <location>
        <begin position="216"/>
        <end position="253"/>
    </location>
</feature>
<feature type="signal peptide" evidence="6">
    <location>
        <begin position="1"/>
        <end position="19"/>
    </location>
</feature>
<keyword evidence="5" id="KW-0812">Transmembrane</keyword>
<feature type="transmembrane region" description="Helical" evidence="5">
    <location>
        <begin position="902"/>
        <end position="925"/>
    </location>
</feature>
<dbReference type="PANTHER" id="PTHR43903">
    <property type="entry name" value="NEUROLIGIN"/>
    <property type="match status" value="1"/>
</dbReference>
<sequence length="1029" mass="119145">MTGLIKFLLWSYLCHYSTCQYFDSNSGVNLRAHQTQPPYDVFTNNQSSHGVERSVQQDNYRKEYDTRSESGRYYSNGTYREKSNVTEFYDPKIYGPVEQFQAKGVNENRRLQNYAASSFRDGSNSRNNAYDTNGYPEKRSDYNSRNHEDSYRDKTYEERDRDATRRDENTAATQRSYQNPQPSYTSNYPNGGGSSYYDRNLNDNSQPRSYNDDTQRQNYDAQNRNYNQDSSRSRNYWDTPDQGGNYQRPSQNTGGRGVFDPGYPFKNVWNEHWSTTTDRPIAPGVLGKWRTDLQGRQRPEDLHHVPTPVYVTTNYGRVQGFKVKLYDGPWVPLPARPGVTNVEKVQKTVAAFTGIPYARPPVQEGRFRPPRPHTGWQLHQAVDFGPACPQPSRFFGYSAGIIQVDEDCLYLNVYSPDVGAGAKGSPYPVIFYIHDGDFIHGASNQFPPHQLVAWYDLVVVTVNFRLGAIGFLSTADEFSPGNYGMLDLSLALKWVHDNIRTFNGDPERINVVGLGSGAAAAGLLMLAPRSRRYVKNVVAMEGAPLADWAAIVDKYRLQNTTELFSMKLGCWQQYDRSSWKIIDCLRKRSWQELANLELEPDVGTFPWSPAVDREFRVPKDDFRNDWKEEDWRFLPDDPKDLLRHGEYPYVKYVTGFSRQSAADLLYANRTLAPNYIVTREWFDEMIHLWVKKYNYTLNPEGVYSAIRYSYTYWPDPLNVTHLRDEYIQFLSDALYRSPIDQTVKALLARGIQVHQYLLNYTLEGLRLPFWREVPRGLEYYLLSGAPFMDPEFYPERLRVDRSAWTEGDRNMSNFFMTAIANLAHFGQPTHHEILGIFWEKSTPSDLKYLSLNSTNNSTMHRNYRQRELTFWSEYMPSLVGRYVPTYPPTTEYWWEPNEPLQIAFWTVSGICLVLIVILVACFLLWRTAKKQRDRIYDDLGLAGPIGLGTIVGDEVSEYAETVKTADSMDSGVKLTAHHHPNPHSQNSTNVMLHQMYPSPPQTHHRERDRFPTPRRNMRDRDRDTPQTQV</sequence>
<organism evidence="8 9">
    <name type="scientific">Allacma fusca</name>
    <dbReference type="NCBI Taxonomy" id="39272"/>
    <lineage>
        <taxon>Eukaryota</taxon>
        <taxon>Metazoa</taxon>
        <taxon>Ecdysozoa</taxon>
        <taxon>Arthropoda</taxon>
        <taxon>Hexapoda</taxon>
        <taxon>Collembola</taxon>
        <taxon>Symphypleona</taxon>
        <taxon>Sminthuridae</taxon>
        <taxon>Allacma</taxon>
    </lineage>
</organism>
<name>A0A8J2PX24_9HEXA</name>
<evidence type="ECO:0000256" key="3">
    <source>
        <dbReference type="ARBA" id="ARBA00023180"/>
    </source>
</evidence>
<feature type="compositionally biased region" description="Polar residues" evidence="4">
    <location>
        <begin position="982"/>
        <end position="991"/>
    </location>
</feature>
<evidence type="ECO:0000256" key="5">
    <source>
        <dbReference type="SAM" id="Phobius"/>
    </source>
</evidence>
<evidence type="ECO:0000256" key="1">
    <source>
        <dbReference type="ARBA" id="ARBA00005964"/>
    </source>
</evidence>
<feature type="region of interest" description="Disordered" evidence="4">
    <location>
        <begin position="972"/>
        <end position="1029"/>
    </location>
</feature>
<feature type="compositionally biased region" description="Polar residues" evidence="4">
    <location>
        <begin position="174"/>
        <end position="189"/>
    </location>
</feature>
<dbReference type="PROSITE" id="PS00941">
    <property type="entry name" value="CARBOXYLESTERASE_B_2"/>
    <property type="match status" value="1"/>
</dbReference>
<comment type="similarity">
    <text evidence="1">Belongs to the type-B carboxylesterase/lipase family.</text>
</comment>
<dbReference type="InterPro" id="IPR019819">
    <property type="entry name" value="Carboxylesterase_B_CS"/>
</dbReference>
<evidence type="ECO:0000256" key="2">
    <source>
        <dbReference type="ARBA" id="ARBA00022729"/>
    </source>
</evidence>
<feature type="compositionally biased region" description="Basic and acidic residues" evidence="4">
    <location>
        <begin position="136"/>
        <end position="169"/>
    </location>
</feature>
<evidence type="ECO:0000313" key="8">
    <source>
        <dbReference type="EMBL" id="CAG7836549.1"/>
    </source>
</evidence>
<protein>
    <recommendedName>
        <fullName evidence="7">Carboxylesterase type B domain-containing protein</fullName>
    </recommendedName>
</protein>